<evidence type="ECO:0000313" key="8">
    <source>
        <dbReference type="Proteomes" id="UP000734854"/>
    </source>
</evidence>
<gene>
    <name evidence="7" type="ORF">ZIOFF_013138</name>
</gene>
<dbReference type="InterPro" id="IPR029054">
    <property type="entry name" value="dUTPase-like"/>
</dbReference>
<dbReference type="InterPro" id="IPR008181">
    <property type="entry name" value="dUTPase"/>
</dbReference>
<sequence length="486" mass="54451">MQPSSLLSSTNYDGSTSIQFGGYQPAALSKAPLYNKEDDETDEEHIVGVITIIDDSLDDYPVLTTTNDLLQDYPALAAFEDSLLQSMVGEEESSEESEEEALSKILEGTTISSPRSRYNINTTLDDYPELQNIERILSTGESAISHYRPPQDEEMDIPGYAPAGSSRGWAGIEEANLAGKKPKKWENNSEWFQLPSANARRGSVFVMPYDFDPKPEEFDIFMLQQTDISQETLKIRRTHPLAFLPQRKTEGAAGYDLATCEGCVLTPHSHAILNTGISIKLPEGTYGRIAPRSGLSAKGIFINGGVIDADFRGSIQVILFNFSFENILFNIGDNIAQLIIEKIALPEVEEVQFLDQTQRGSRSFGSTDKQEEKKASAAFKPMAIPINMLRVIEDEPSEYLIGESEWRSQMRVSRKEYLCQHDWSYDETTTADCRDCKLEARAGTTGEQDSAYKTLKSLVCNEMIDKAVYRYMNDYFHLASKSGRMW</sequence>
<keyword evidence="5" id="KW-0546">Nucleotide metabolism</keyword>
<dbReference type="Pfam" id="PF22909">
    <property type="entry name" value="Caulimovir_coat_dom"/>
    <property type="match status" value="1"/>
</dbReference>
<evidence type="ECO:0000256" key="4">
    <source>
        <dbReference type="ARBA" id="ARBA00022801"/>
    </source>
</evidence>
<evidence type="ECO:0000313" key="7">
    <source>
        <dbReference type="EMBL" id="KAG6523282.1"/>
    </source>
</evidence>
<protein>
    <recommendedName>
        <fullName evidence="3">dUTP diphosphatase</fullName>
        <ecNumber evidence="3">3.6.1.23</ecNumber>
    </recommendedName>
</protein>
<evidence type="ECO:0000256" key="5">
    <source>
        <dbReference type="ARBA" id="ARBA00023080"/>
    </source>
</evidence>
<dbReference type="GO" id="GO:0000287">
    <property type="term" value="F:magnesium ion binding"/>
    <property type="evidence" value="ECO:0007669"/>
    <property type="project" value="InterPro"/>
</dbReference>
<evidence type="ECO:0000256" key="1">
    <source>
        <dbReference type="ARBA" id="ARBA00005142"/>
    </source>
</evidence>
<accession>A0A8J5HZ82</accession>
<dbReference type="NCBIfam" id="TIGR00576">
    <property type="entry name" value="dut"/>
    <property type="match status" value="1"/>
</dbReference>
<dbReference type="InterPro" id="IPR036157">
    <property type="entry name" value="dUTPase-like_sf"/>
</dbReference>
<dbReference type="SUPFAM" id="SSF51283">
    <property type="entry name" value="dUTPase-like"/>
    <property type="match status" value="1"/>
</dbReference>
<dbReference type="GO" id="GO:0006226">
    <property type="term" value="P:dUMP biosynthetic process"/>
    <property type="evidence" value="ECO:0007669"/>
    <property type="project" value="UniProtKB-UniPathway"/>
</dbReference>
<dbReference type="Proteomes" id="UP000734854">
    <property type="component" value="Unassembled WGS sequence"/>
</dbReference>
<dbReference type="EC" id="3.6.1.23" evidence="3"/>
<name>A0A8J5HZ82_ZINOF</name>
<evidence type="ECO:0000256" key="2">
    <source>
        <dbReference type="ARBA" id="ARBA00006581"/>
    </source>
</evidence>
<keyword evidence="4" id="KW-0378">Hydrolase</keyword>
<dbReference type="NCBIfam" id="NF001862">
    <property type="entry name" value="PRK00601.1"/>
    <property type="match status" value="1"/>
</dbReference>
<dbReference type="GO" id="GO:0004170">
    <property type="term" value="F:dUTP diphosphatase activity"/>
    <property type="evidence" value="ECO:0007669"/>
    <property type="project" value="UniProtKB-EC"/>
</dbReference>
<evidence type="ECO:0000256" key="3">
    <source>
        <dbReference type="ARBA" id="ARBA00012379"/>
    </source>
</evidence>
<dbReference type="AlphaFoldDB" id="A0A8J5HZ82"/>
<dbReference type="Pfam" id="PF00692">
    <property type="entry name" value="dUTPase"/>
    <property type="match status" value="1"/>
</dbReference>
<dbReference type="InterPro" id="IPR033704">
    <property type="entry name" value="dUTPase_trimeric"/>
</dbReference>
<comment type="caution">
    <text evidence="7">The sequence shown here is derived from an EMBL/GenBank/DDBJ whole genome shotgun (WGS) entry which is preliminary data.</text>
</comment>
<dbReference type="PANTHER" id="PTHR11241">
    <property type="entry name" value="DEOXYURIDINE 5'-TRIPHOSPHATE NUCLEOTIDOHYDROLASE"/>
    <property type="match status" value="1"/>
</dbReference>
<dbReference type="PANTHER" id="PTHR11241:SF0">
    <property type="entry name" value="DEOXYURIDINE 5'-TRIPHOSPHATE NUCLEOTIDOHYDROLASE"/>
    <property type="match status" value="1"/>
</dbReference>
<dbReference type="CDD" id="cd07557">
    <property type="entry name" value="trimeric_dUTPase"/>
    <property type="match status" value="1"/>
</dbReference>
<dbReference type="EMBL" id="JACMSC010000004">
    <property type="protein sequence ID" value="KAG6523282.1"/>
    <property type="molecule type" value="Genomic_DNA"/>
</dbReference>
<comment type="similarity">
    <text evidence="2">Belongs to the dUTPase family.</text>
</comment>
<comment type="pathway">
    <text evidence="1">Pyrimidine metabolism; dUMP biosynthesis; dUMP from dCTP (dUTP route): step 2/2.</text>
</comment>
<keyword evidence="8" id="KW-1185">Reference proteome</keyword>
<dbReference type="Gene3D" id="2.70.40.10">
    <property type="match status" value="1"/>
</dbReference>
<organism evidence="7 8">
    <name type="scientific">Zingiber officinale</name>
    <name type="common">Ginger</name>
    <name type="synonym">Amomum zingiber</name>
    <dbReference type="NCBI Taxonomy" id="94328"/>
    <lineage>
        <taxon>Eukaryota</taxon>
        <taxon>Viridiplantae</taxon>
        <taxon>Streptophyta</taxon>
        <taxon>Embryophyta</taxon>
        <taxon>Tracheophyta</taxon>
        <taxon>Spermatophyta</taxon>
        <taxon>Magnoliopsida</taxon>
        <taxon>Liliopsida</taxon>
        <taxon>Zingiberales</taxon>
        <taxon>Zingiberaceae</taxon>
        <taxon>Zingiber</taxon>
    </lineage>
</organism>
<feature type="domain" description="dUTPase-like" evidence="6">
    <location>
        <begin position="244"/>
        <end position="367"/>
    </location>
</feature>
<reference evidence="7 8" key="1">
    <citation type="submission" date="2020-08" db="EMBL/GenBank/DDBJ databases">
        <title>Plant Genome Project.</title>
        <authorList>
            <person name="Zhang R.-G."/>
        </authorList>
    </citation>
    <scope>NUCLEOTIDE SEQUENCE [LARGE SCALE GENOMIC DNA]</scope>
    <source>
        <tissue evidence="7">Rhizome</tissue>
    </source>
</reference>
<proteinExistence type="inferred from homology"/>
<dbReference type="UniPathway" id="UPA00610">
    <property type="reaction ID" value="UER00666"/>
</dbReference>
<dbReference type="GO" id="GO:0046081">
    <property type="term" value="P:dUTP catabolic process"/>
    <property type="evidence" value="ECO:0007669"/>
    <property type="project" value="InterPro"/>
</dbReference>
<evidence type="ECO:0000259" key="6">
    <source>
        <dbReference type="Pfam" id="PF00692"/>
    </source>
</evidence>